<dbReference type="EMBL" id="RAQQ01000079">
    <property type="protein sequence ID" value="RKF18326.1"/>
    <property type="molecule type" value="Genomic_DNA"/>
</dbReference>
<dbReference type="Gene3D" id="1.10.30.50">
    <property type="match status" value="1"/>
</dbReference>
<feature type="non-terminal residue" evidence="2">
    <location>
        <position position="1"/>
    </location>
</feature>
<dbReference type="Proteomes" id="UP000285744">
    <property type="component" value="Unassembled WGS sequence"/>
</dbReference>
<keyword evidence="2" id="KW-0540">Nuclease</keyword>
<keyword evidence="2" id="KW-0378">Hydrolase</keyword>
<proteinExistence type="predicted"/>
<dbReference type="Pfam" id="PF01844">
    <property type="entry name" value="HNH"/>
    <property type="match status" value="1"/>
</dbReference>
<feature type="domain" description="HNH nuclease" evidence="1">
    <location>
        <begin position="48"/>
        <end position="97"/>
    </location>
</feature>
<evidence type="ECO:0000313" key="2">
    <source>
        <dbReference type="EMBL" id="RKF18326.1"/>
    </source>
</evidence>
<name>A0A420ECB8_9ACTN</name>
<dbReference type="CDD" id="cd00085">
    <property type="entry name" value="HNHc"/>
    <property type="match status" value="1"/>
</dbReference>
<accession>A0A420ECB8</accession>
<dbReference type="GO" id="GO:0003676">
    <property type="term" value="F:nucleic acid binding"/>
    <property type="evidence" value="ECO:0007669"/>
    <property type="project" value="InterPro"/>
</dbReference>
<gene>
    <name evidence="2" type="ORF">D7I43_32310</name>
</gene>
<keyword evidence="2" id="KW-0255">Endonuclease</keyword>
<comment type="caution">
    <text evidence="2">The sequence shown here is derived from an EMBL/GenBank/DDBJ whole genome shotgun (WGS) entry which is preliminary data.</text>
</comment>
<organism evidence="2 3">
    <name type="scientific">Micromonospora globbae</name>
    <dbReference type="NCBI Taxonomy" id="1894969"/>
    <lineage>
        <taxon>Bacteria</taxon>
        <taxon>Bacillati</taxon>
        <taxon>Actinomycetota</taxon>
        <taxon>Actinomycetes</taxon>
        <taxon>Micromonosporales</taxon>
        <taxon>Micromonosporaceae</taxon>
        <taxon>Micromonospora</taxon>
    </lineage>
</organism>
<sequence>GYYAANRSRILDYKKQYNANNKEKVREWWRKREALKREALYLGHTVEDLEQKLAFYGGKCWICKTNPHEHWDHVKPLSKGGAHILANLRPSCASCNRSKRDRWPFVPEMILDNQRAYALAT</sequence>
<reference evidence="2 3" key="1">
    <citation type="journal article" date="2018" name="Int. J. Syst. Evol. Microbiol.">
        <title>Micromonospora globbae sp. nov., an endophytic actinomycete isolated from roots of Globba winitii C. H. Wright.</title>
        <authorList>
            <person name="Kuncharoen N."/>
            <person name="Pittayakhajonwut P."/>
            <person name="Tanasupawat S."/>
        </authorList>
    </citation>
    <scope>NUCLEOTIDE SEQUENCE [LARGE SCALE GENOMIC DNA]</scope>
    <source>
        <strain evidence="2 3">WPS1-2</strain>
    </source>
</reference>
<dbReference type="InterPro" id="IPR002711">
    <property type="entry name" value="HNH"/>
</dbReference>
<protein>
    <submittedName>
        <fullName evidence="2">HNH endonuclease</fullName>
    </submittedName>
</protein>
<dbReference type="SMART" id="SM00507">
    <property type="entry name" value="HNHc"/>
    <property type="match status" value="1"/>
</dbReference>
<evidence type="ECO:0000259" key="1">
    <source>
        <dbReference type="SMART" id="SM00507"/>
    </source>
</evidence>
<dbReference type="AlphaFoldDB" id="A0A420ECB8"/>
<evidence type="ECO:0000313" key="3">
    <source>
        <dbReference type="Proteomes" id="UP000285744"/>
    </source>
</evidence>
<dbReference type="InterPro" id="IPR003615">
    <property type="entry name" value="HNH_nuc"/>
</dbReference>
<dbReference type="RefSeq" id="WP_147427381.1">
    <property type="nucleotide sequence ID" value="NZ_RAQQ01000079.1"/>
</dbReference>
<dbReference type="GO" id="GO:0004519">
    <property type="term" value="F:endonuclease activity"/>
    <property type="evidence" value="ECO:0007669"/>
    <property type="project" value="UniProtKB-KW"/>
</dbReference>
<dbReference type="GO" id="GO:0008270">
    <property type="term" value="F:zinc ion binding"/>
    <property type="evidence" value="ECO:0007669"/>
    <property type="project" value="InterPro"/>
</dbReference>